<dbReference type="SUPFAM" id="SSF53649">
    <property type="entry name" value="Alkaline phosphatase-like"/>
    <property type="match status" value="1"/>
</dbReference>
<keyword evidence="7" id="KW-0479">Metal-binding</keyword>
<dbReference type="PIRSF" id="PIRSF005091">
    <property type="entry name" value="Mmb_sulf_HI1246"/>
    <property type="match status" value="1"/>
</dbReference>
<dbReference type="Gene3D" id="3.40.720.10">
    <property type="entry name" value="Alkaline Phosphatase, subunit A"/>
    <property type="match status" value="1"/>
</dbReference>
<dbReference type="PANTHER" id="PTHR47371:SF3">
    <property type="entry name" value="PHOSPHOGLYCEROL TRANSFERASE I"/>
    <property type="match status" value="1"/>
</dbReference>
<proteinExistence type="predicted"/>
<comment type="subcellular location">
    <subcellularLocation>
        <location evidence="1">Cell membrane</location>
        <topology evidence="1">Multi-pass membrane protein</topology>
    </subcellularLocation>
</comment>
<dbReference type="GO" id="GO:0005886">
    <property type="term" value="C:plasma membrane"/>
    <property type="evidence" value="ECO:0007669"/>
    <property type="project" value="UniProtKB-SubCell"/>
</dbReference>
<feature type="active site" evidence="6">
    <location>
        <position position="285"/>
    </location>
</feature>
<evidence type="ECO:0000256" key="3">
    <source>
        <dbReference type="ARBA" id="ARBA00022692"/>
    </source>
</evidence>
<keyword evidence="3 9" id="KW-0812">Transmembrane</keyword>
<dbReference type="GO" id="GO:0046872">
    <property type="term" value="F:metal ion binding"/>
    <property type="evidence" value="ECO:0007669"/>
    <property type="project" value="UniProtKB-KW"/>
</dbReference>
<name>A0A937FAH2_9BACT</name>
<comment type="caution">
    <text evidence="11">The sequence shown here is derived from an EMBL/GenBank/DDBJ whole genome shotgun (WGS) entry which is preliminary data.</text>
</comment>
<keyword evidence="12" id="KW-1185">Reference proteome</keyword>
<feature type="binding site" evidence="8">
    <location>
        <position position="454"/>
    </location>
    <ligand>
        <name>Mn(2+)</name>
        <dbReference type="ChEBI" id="CHEBI:29035"/>
    </ligand>
</feature>
<evidence type="ECO:0000256" key="9">
    <source>
        <dbReference type="SAM" id="Phobius"/>
    </source>
</evidence>
<gene>
    <name evidence="11" type="ORF">JL102_17660</name>
</gene>
<evidence type="ECO:0000313" key="11">
    <source>
        <dbReference type="EMBL" id="MBL3657982.1"/>
    </source>
</evidence>
<feature type="binding site" evidence="8">
    <location>
        <position position="285"/>
    </location>
    <ligand>
        <name>Mn(2+)</name>
        <dbReference type="ChEBI" id="CHEBI:29035"/>
    </ligand>
</feature>
<dbReference type="RefSeq" id="WP_202245775.1">
    <property type="nucleotide sequence ID" value="NZ_JAESIY010000010.1"/>
</dbReference>
<accession>A0A937FAH2</accession>
<evidence type="ECO:0000256" key="4">
    <source>
        <dbReference type="ARBA" id="ARBA00022989"/>
    </source>
</evidence>
<evidence type="ECO:0000256" key="6">
    <source>
        <dbReference type="PIRSR" id="PIRSR005091-1"/>
    </source>
</evidence>
<evidence type="ECO:0000256" key="8">
    <source>
        <dbReference type="PIRSR" id="PIRSR005091-3"/>
    </source>
</evidence>
<dbReference type="PANTHER" id="PTHR47371">
    <property type="entry name" value="LIPOTEICHOIC ACID SYNTHASE"/>
    <property type="match status" value="1"/>
</dbReference>
<keyword evidence="5 9" id="KW-0472">Membrane</keyword>
<evidence type="ECO:0000256" key="1">
    <source>
        <dbReference type="ARBA" id="ARBA00004651"/>
    </source>
</evidence>
<feature type="domain" description="Sulfatase N-terminal" evidence="10">
    <location>
        <begin position="237"/>
        <end position="506"/>
    </location>
</feature>
<keyword evidence="2" id="KW-1003">Cell membrane</keyword>
<dbReference type="InterPro" id="IPR017850">
    <property type="entry name" value="Alkaline_phosphatase_core_sf"/>
</dbReference>
<sequence length="583" mass="65690">MAYYFDQTSALGISEIILAMLNGLRLDLSATGYFLLIPGLLLTASPFLQNKIIRVGFHTYTSILLLLCSFILTLDLEMYKHWGFRLDATPLLYIGQDTTIAIDGLAITVLILMWLLIFGAFIYLYTKLIYPKLAGLKPSNWKTALIQLFLTAFLILPIRGSLGVAPINVGTVYFDNEHIFANHTAINVVWNTGYAVSKFNRLHYPENYLDKETTDKYFKELYAASGETIPLLNTSQPNVIIIILESFTYRLIEPLGGVPGVAPELSALSKEGVLFDHMYASGDRTDKGIVSVLSGYPAQPKGSIIKYPKKTQSLPYLSKKFNQMGYSSSFTYGGNINFANFRSYLSNAGFENTTHSGSFPDSLNSSKWGVHDGYVFDKFLQETNAAQKPFFKVMLTLSSHEPFDVPMETAIEGEDDISKFLNSAHYTDKCIGKFIEEAKKTDWWNNTLIVFTADHGHPMPDNQGLANPRRFKIPMIWLGGALNVKDTVISEIGSQTDIANTILAQVDKQDPEFTFSQNILDKNHHDFAVFVFNNGYGYVDEKQELIYDNTGKRYLTKEGAETEELLWPSMAFMQHLYSDYNKR</sequence>
<dbReference type="CDD" id="cd16015">
    <property type="entry name" value="LTA_synthase"/>
    <property type="match status" value="1"/>
</dbReference>
<feature type="binding site" evidence="7">
    <location>
        <position position="400"/>
    </location>
    <ligand>
        <name>substrate</name>
    </ligand>
</feature>
<dbReference type="AlphaFoldDB" id="A0A937FAH2"/>
<dbReference type="Pfam" id="PF00884">
    <property type="entry name" value="Sulfatase"/>
    <property type="match status" value="1"/>
</dbReference>
<dbReference type="InterPro" id="IPR000917">
    <property type="entry name" value="Sulfatase_N"/>
</dbReference>
<dbReference type="EMBL" id="JAESIY010000010">
    <property type="protein sequence ID" value="MBL3657982.1"/>
    <property type="molecule type" value="Genomic_DNA"/>
</dbReference>
<dbReference type="GO" id="GO:0016787">
    <property type="term" value="F:hydrolase activity"/>
    <property type="evidence" value="ECO:0007669"/>
    <property type="project" value="UniProtKB-KW"/>
</dbReference>
<feature type="transmembrane region" description="Helical" evidence="9">
    <location>
        <begin position="144"/>
        <end position="162"/>
    </location>
</feature>
<evidence type="ECO:0000313" key="12">
    <source>
        <dbReference type="Proteomes" id="UP000659388"/>
    </source>
</evidence>
<dbReference type="Gene3D" id="3.30.1120.80">
    <property type="match status" value="1"/>
</dbReference>
<keyword evidence="7" id="KW-0464">Manganese</keyword>
<feature type="transmembrane region" description="Helical" evidence="9">
    <location>
        <begin position="30"/>
        <end position="48"/>
    </location>
</feature>
<organism evidence="11 12">
    <name type="scientific">Fulvivirga sediminis</name>
    <dbReference type="NCBI Taxonomy" id="2803949"/>
    <lineage>
        <taxon>Bacteria</taxon>
        <taxon>Pseudomonadati</taxon>
        <taxon>Bacteroidota</taxon>
        <taxon>Cytophagia</taxon>
        <taxon>Cytophagales</taxon>
        <taxon>Fulvivirgaceae</taxon>
        <taxon>Fulvivirga</taxon>
    </lineage>
</organism>
<feature type="binding site" evidence="8">
    <location>
        <position position="455"/>
    </location>
    <ligand>
        <name>Mn(2+)</name>
        <dbReference type="ChEBI" id="CHEBI:29035"/>
    </ligand>
</feature>
<evidence type="ECO:0000256" key="2">
    <source>
        <dbReference type="ARBA" id="ARBA00022475"/>
    </source>
</evidence>
<evidence type="ECO:0000256" key="7">
    <source>
        <dbReference type="PIRSR" id="PIRSR005091-2"/>
    </source>
</evidence>
<feature type="transmembrane region" description="Helical" evidence="9">
    <location>
        <begin position="99"/>
        <end position="124"/>
    </location>
</feature>
<reference evidence="11" key="1">
    <citation type="submission" date="2021-01" db="EMBL/GenBank/DDBJ databases">
        <title>Fulvivirga kasyanovii gen. nov., sp nov., a novel member of the phylum Bacteroidetes isolated from seawater in a mussel farm.</title>
        <authorList>
            <person name="Zhao L.-H."/>
            <person name="Wang Z.-J."/>
        </authorList>
    </citation>
    <scope>NUCLEOTIDE SEQUENCE</scope>
    <source>
        <strain evidence="11">2943</strain>
    </source>
</reference>
<feature type="transmembrane region" description="Helical" evidence="9">
    <location>
        <begin position="60"/>
        <end position="79"/>
    </location>
</feature>
<evidence type="ECO:0000256" key="5">
    <source>
        <dbReference type="ARBA" id="ARBA00023136"/>
    </source>
</evidence>
<feature type="binding site" evidence="8">
    <location>
        <position position="245"/>
    </location>
    <ligand>
        <name>Mn(2+)</name>
        <dbReference type="ChEBI" id="CHEBI:29035"/>
    </ligand>
</feature>
<dbReference type="InterPro" id="IPR012160">
    <property type="entry name" value="LtaS-like"/>
</dbReference>
<evidence type="ECO:0000259" key="10">
    <source>
        <dbReference type="Pfam" id="PF00884"/>
    </source>
</evidence>
<keyword evidence="4 9" id="KW-1133">Transmembrane helix</keyword>
<dbReference type="Proteomes" id="UP000659388">
    <property type="component" value="Unassembled WGS sequence"/>
</dbReference>
<dbReference type="InterPro" id="IPR050448">
    <property type="entry name" value="OpgB/LTA_synthase_biosynth"/>
</dbReference>
<protein>
    <submittedName>
        <fullName evidence="11">Sulfatase-like hydrolase/transferase</fullName>
    </submittedName>
</protein>
<keyword evidence="11" id="KW-0378">Hydrolase</keyword>